<evidence type="ECO:0000313" key="2">
    <source>
        <dbReference type="EMBL" id="BCO09912.1"/>
    </source>
</evidence>
<dbReference type="PANTHER" id="PTHR12147:SF26">
    <property type="entry name" value="PEPTIDASE M28 DOMAIN-CONTAINING PROTEIN"/>
    <property type="match status" value="1"/>
</dbReference>
<dbReference type="InterPro" id="IPR007484">
    <property type="entry name" value="Peptidase_M28"/>
</dbReference>
<sequence length="344" mass="38193">MKFSLYPHGARQWLAALARLVILALVPGSGIFFFSHMPGSSFSGPLPPLTPQERQTSELLRRHVSTLARDIGPRNIWRASSMAATAGYLEEVLADLGYTVRQQEFTAYNVTAVNLEVEIAGSLQPEEIVVIGAHYDTVSGCPGANDNGSGVAALLELARLLADVRPLRTVRLVAFANEEPPFFFSKDMGSRHYAARTRKRQEKIVAMLSLETMGYYRDEPGSQQYPFPLSLFYPDTANFIGFVGNLRSHHLVRRAIGSFRRHASFPSQGIAVPSFISFITGVGWSDHSSFWKEGYPAIMVTDTAFYRYAPYHTPADTPEKLDYERLARVVTGLARTIEDLAGQE</sequence>
<dbReference type="KEGG" id="ddu:GF1_22880"/>
<dbReference type="Proteomes" id="UP001063350">
    <property type="component" value="Chromosome"/>
</dbReference>
<gene>
    <name evidence="2" type="primary">yfbL</name>
    <name evidence="2" type="ORF">GF1_22880</name>
</gene>
<protein>
    <recommendedName>
        <fullName evidence="1">Peptidase M28 domain-containing protein</fullName>
    </recommendedName>
</protein>
<accession>A0A915XKE9</accession>
<evidence type="ECO:0000313" key="3">
    <source>
        <dbReference type="Proteomes" id="UP001063350"/>
    </source>
</evidence>
<dbReference type="Pfam" id="PF04389">
    <property type="entry name" value="Peptidase_M28"/>
    <property type="match status" value="1"/>
</dbReference>
<dbReference type="Gene3D" id="3.40.630.10">
    <property type="entry name" value="Zn peptidases"/>
    <property type="match status" value="1"/>
</dbReference>
<dbReference type="AlphaFoldDB" id="A0A915XKE9"/>
<evidence type="ECO:0000259" key="1">
    <source>
        <dbReference type="Pfam" id="PF04389"/>
    </source>
</evidence>
<dbReference type="RefSeq" id="WP_267926653.1">
    <property type="nucleotide sequence ID" value="NZ_AP024233.1"/>
</dbReference>
<proteinExistence type="predicted"/>
<dbReference type="EMBL" id="AP024233">
    <property type="protein sequence ID" value="BCO09912.1"/>
    <property type="molecule type" value="Genomic_DNA"/>
</dbReference>
<dbReference type="PANTHER" id="PTHR12147">
    <property type="entry name" value="METALLOPEPTIDASE M28 FAMILY MEMBER"/>
    <property type="match status" value="1"/>
</dbReference>
<dbReference type="SUPFAM" id="SSF53187">
    <property type="entry name" value="Zn-dependent exopeptidases"/>
    <property type="match status" value="1"/>
</dbReference>
<organism evidence="2 3">
    <name type="scientific">Desulfolithobacter dissulfuricans</name>
    <dbReference type="NCBI Taxonomy" id="2795293"/>
    <lineage>
        <taxon>Bacteria</taxon>
        <taxon>Pseudomonadati</taxon>
        <taxon>Thermodesulfobacteriota</taxon>
        <taxon>Desulfobulbia</taxon>
        <taxon>Desulfobulbales</taxon>
        <taxon>Desulfobulbaceae</taxon>
        <taxon>Desulfolithobacter</taxon>
    </lineage>
</organism>
<keyword evidence="3" id="KW-1185">Reference proteome</keyword>
<reference evidence="2" key="1">
    <citation type="submission" date="2020-12" db="EMBL/GenBank/DDBJ databases">
        <title>Desulfobium dissulfuricans gen. nov., sp. nov., a novel mesophilic, sulfate-reducing bacterium isolated from a deep-sea hydrothermal vent.</title>
        <authorList>
            <person name="Hashimoto Y."/>
            <person name="Tame A."/>
            <person name="Sawayama S."/>
            <person name="Miyazaki J."/>
            <person name="Takai K."/>
            <person name="Nakagawa S."/>
        </authorList>
    </citation>
    <scope>NUCLEOTIDE SEQUENCE</scope>
    <source>
        <strain evidence="2">GF1</strain>
    </source>
</reference>
<dbReference type="GO" id="GO:0008235">
    <property type="term" value="F:metalloexopeptidase activity"/>
    <property type="evidence" value="ECO:0007669"/>
    <property type="project" value="InterPro"/>
</dbReference>
<dbReference type="InterPro" id="IPR045175">
    <property type="entry name" value="M28_fam"/>
</dbReference>
<dbReference type="GO" id="GO:0006508">
    <property type="term" value="P:proteolysis"/>
    <property type="evidence" value="ECO:0007669"/>
    <property type="project" value="InterPro"/>
</dbReference>
<name>A0A915XKE9_9BACT</name>
<feature type="domain" description="Peptidase M28" evidence="1">
    <location>
        <begin position="117"/>
        <end position="332"/>
    </location>
</feature>